<protein>
    <submittedName>
        <fullName evidence="2">Uncharacterized protein</fullName>
    </submittedName>
</protein>
<sequence length="393" mass="40909">MVAAGCRHRGAAWADPAGPVPGAAGVEIIVIGQARESRQTRQVAHALEVVLADAAAAGRTPIVAWLGTDLGRPGPDRAAPCPAPGAAHAGPVLTELARVIRSSGAGIWGLPGPDGWRCGTTGFEARATPLPYAQPGVAYVVRVSEAGEAALVSSCDLDACTIAPPADDTLIELVALDFSFWHYPALAGEDLSAAVLAQQAALLDALAAQPARPRVLLSPIPVESAGAHGVGGRLQRAGYRYLPKFVQEALADGLFVGVVGALERNLQVSEDLSNAIYRSARTFVAKPIFEVVSGSAGGAKPTPRTSRGDTLLPDLESEHVGFARVIVADERVYLRVHARVAGRWRVAGIELPLVPAPLPNLREPPTIQPCHSCDPTRGAADGDVDIPRGPRPR</sequence>
<dbReference type="EMBL" id="PVNL01000030">
    <property type="protein sequence ID" value="PRQ09237.1"/>
    <property type="molecule type" value="Genomic_DNA"/>
</dbReference>
<evidence type="ECO:0000313" key="2">
    <source>
        <dbReference type="EMBL" id="PRQ09237.1"/>
    </source>
</evidence>
<accession>A0A2S9YVW5</accession>
<reference evidence="2 3" key="1">
    <citation type="submission" date="2018-03" db="EMBL/GenBank/DDBJ databases">
        <title>Draft Genome Sequences of the Obligatory Marine Myxobacteria Enhygromyxa salina SWB007.</title>
        <authorList>
            <person name="Poehlein A."/>
            <person name="Moghaddam J.A."/>
            <person name="Harms H."/>
            <person name="Alanjari M."/>
            <person name="Koenig G.M."/>
            <person name="Daniel R."/>
            <person name="Schaeberle T.F."/>
        </authorList>
    </citation>
    <scope>NUCLEOTIDE SEQUENCE [LARGE SCALE GENOMIC DNA]</scope>
    <source>
        <strain evidence="2 3">SWB007</strain>
    </source>
</reference>
<dbReference type="Proteomes" id="UP000238823">
    <property type="component" value="Unassembled WGS sequence"/>
</dbReference>
<dbReference type="AlphaFoldDB" id="A0A2S9YVW5"/>
<organism evidence="2 3">
    <name type="scientific">Enhygromyxa salina</name>
    <dbReference type="NCBI Taxonomy" id="215803"/>
    <lineage>
        <taxon>Bacteria</taxon>
        <taxon>Pseudomonadati</taxon>
        <taxon>Myxococcota</taxon>
        <taxon>Polyangia</taxon>
        <taxon>Nannocystales</taxon>
        <taxon>Nannocystaceae</taxon>
        <taxon>Enhygromyxa</taxon>
    </lineage>
</organism>
<feature type="region of interest" description="Disordered" evidence="1">
    <location>
        <begin position="365"/>
        <end position="393"/>
    </location>
</feature>
<proteinExistence type="predicted"/>
<comment type="caution">
    <text evidence="2">The sequence shown here is derived from an EMBL/GenBank/DDBJ whole genome shotgun (WGS) entry which is preliminary data.</text>
</comment>
<evidence type="ECO:0000313" key="3">
    <source>
        <dbReference type="Proteomes" id="UP000238823"/>
    </source>
</evidence>
<name>A0A2S9YVW5_9BACT</name>
<gene>
    <name evidence="2" type="ORF">ENSA7_12270</name>
</gene>
<evidence type="ECO:0000256" key="1">
    <source>
        <dbReference type="SAM" id="MobiDB-lite"/>
    </source>
</evidence>